<comment type="caution">
    <text evidence="1">The sequence shown here is derived from an EMBL/GenBank/DDBJ whole genome shotgun (WGS) entry which is preliminary data.</text>
</comment>
<reference evidence="2" key="1">
    <citation type="journal article" date="2019" name="Int. J. Syst. Evol. Microbiol.">
        <title>The Global Catalogue of Microorganisms (GCM) 10K type strain sequencing project: providing services to taxonomists for standard genome sequencing and annotation.</title>
        <authorList>
            <consortium name="The Broad Institute Genomics Platform"/>
            <consortium name="The Broad Institute Genome Sequencing Center for Infectious Disease"/>
            <person name="Wu L."/>
            <person name="Ma J."/>
        </authorList>
    </citation>
    <scope>NUCLEOTIDE SEQUENCE [LARGE SCALE GENOMIC DNA]</scope>
    <source>
        <strain evidence="2">CCUG 30340</strain>
    </source>
</reference>
<gene>
    <name evidence="1" type="ORF">ACFO6Q_02295</name>
</gene>
<protein>
    <submittedName>
        <fullName evidence="1">Uncharacterized protein</fullName>
    </submittedName>
</protein>
<proteinExistence type="predicted"/>
<sequence length="129" mass="14055">MSVRGKGITDYVVSVDVQDTPAGDGNAVGGKYRYAFSPDIAIITKSPTRLVYQMTAATKKSLSFNALYSNDGRYQLARPELSPDGRSISVLNANTQRLLINIMLQISDSVAQNLVHVDPEVLNEPELPD</sequence>
<dbReference type="Proteomes" id="UP001595886">
    <property type="component" value="Unassembled WGS sequence"/>
</dbReference>
<accession>A0ABV9QQ44</accession>
<keyword evidence="2" id="KW-1185">Reference proteome</keyword>
<dbReference type="RefSeq" id="WP_380018880.1">
    <property type="nucleotide sequence ID" value="NZ_JBHSHD010000003.1"/>
</dbReference>
<name>A0ABV9QQ44_9GAMM</name>
<dbReference type="EMBL" id="JBHSHD010000003">
    <property type="protein sequence ID" value="MFC4819135.1"/>
    <property type="molecule type" value="Genomic_DNA"/>
</dbReference>
<evidence type="ECO:0000313" key="1">
    <source>
        <dbReference type="EMBL" id="MFC4819135.1"/>
    </source>
</evidence>
<evidence type="ECO:0000313" key="2">
    <source>
        <dbReference type="Proteomes" id="UP001595886"/>
    </source>
</evidence>
<organism evidence="1 2">
    <name type="scientific">Dokdonella ginsengisoli</name>
    <dbReference type="NCBI Taxonomy" id="363846"/>
    <lineage>
        <taxon>Bacteria</taxon>
        <taxon>Pseudomonadati</taxon>
        <taxon>Pseudomonadota</taxon>
        <taxon>Gammaproteobacteria</taxon>
        <taxon>Lysobacterales</taxon>
        <taxon>Rhodanobacteraceae</taxon>
        <taxon>Dokdonella</taxon>
    </lineage>
</organism>